<keyword evidence="3 5" id="KW-0378">Hydrolase</keyword>
<keyword evidence="4 5" id="KW-0720">Serine protease</keyword>
<reference evidence="7 8" key="1">
    <citation type="submission" date="2018-06" db="EMBL/GenBank/DDBJ databases">
        <title>Phytoactinopolyspora halophila sp. nov., a novel halophilic actinomycete isolated from a saline soil in China.</title>
        <authorList>
            <person name="Tang S.-K."/>
        </authorList>
    </citation>
    <scope>NUCLEOTIDE SEQUENCE [LARGE SCALE GENOMIC DNA]</scope>
    <source>
        <strain evidence="7 8">YIM 96934</strain>
    </source>
</reference>
<dbReference type="Pfam" id="PF00082">
    <property type="entry name" value="Peptidase_S8"/>
    <property type="match status" value="1"/>
</dbReference>
<feature type="active site" description="Charge relay system" evidence="5">
    <location>
        <position position="365"/>
    </location>
</feature>
<evidence type="ECO:0000256" key="5">
    <source>
        <dbReference type="PROSITE-ProRule" id="PRU01240"/>
    </source>
</evidence>
<dbReference type="PROSITE" id="PS51892">
    <property type="entry name" value="SUBTILASE"/>
    <property type="match status" value="1"/>
</dbReference>
<evidence type="ECO:0000259" key="6">
    <source>
        <dbReference type="Pfam" id="PF00082"/>
    </source>
</evidence>
<dbReference type="InterPro" id="IPR023828">
    <property type="entry name" value="Peptidase_S8_Ser-AS"/>
</dbReference>
<evidence type="ECO:0000256" key="3">
    <source>
        <dbReference type="ARBA" id="ARBA00022801"/>
    </source>
</evidence>
<dbReference type="CDD" id="cd00306">
    <property type="entry name" value="Peptidases_S8_S53"/>
    <property type="match status" value="1"/>
</dbReference>
<evidence type="ECO:0000313" key="7">
    <source>
        <dbReference type="EMBL" id="RAW17961.1"/>
    </source>
</evidence>
<dbReference type="PROSITE" id="PS00138">
    <property type="entry name" value="SUBTILASE_SER"/>
    <property type="match status" value="1"/>
</dbReference>
<comment type="caution">
    <text evidence="7">The sequence shown here is derived from an EMBL/GenBank/DDBJ whole genome shotgun (WGS) entry which is preliminary data.</text>
</comment>
<dbReference type="InterPro" id="IPR000209">
    <property type="entry name" value="Peptidase_S8/S53_dom"/>
</dbReference>
<name>A0A329R044_9ACTN</name>
<feature type="active site" description="Charge relay system" evidence="5">
    <location>
        <position position="157"/>
    </location>
</feature>
<dbReference type="InterPro" id="IPR036852">
    <property type="entry name" value="Peptidase_S8/S53_dom_sf"/>
</dbReference>
<evidence type="ECO:0000256" key="2">
    <source>
        <dbReference type="ARBA" id="ARBA00022670"/>
    </source>
</evidence>
<feature type="domain" description="Peptidase S8/S53" evidence="6">
    <location>
        <begin position="153"/>
        <end position="378"/>
    </location>
</feature>
<dbReference type="InterPro" id="IPR050131">
    <property type="entry name" value="Peptidase_S8_subtilisin-like"/>
</dbReference>
<keyword evidence="8" id="KW-1185">Reference proteome</keyword>
<feature type="active site" description="Charge relay system" evidence="5">
    <location>
        <position position="199"/>
    </location>
</feature>
<comment type="similarity">
    <text evidence="1 5">Belongs to the peptidase S8 family.</text>
</comment>
<dbReference type="GO" id="GO:0004252">
    <property type="term" value="F:serine-type endopeptidase activity"/>
    <property type="evidence" value="ECO:0007669"/>
    <property type="project" value="UniProtKB-UniRule"/>
</dbReference>
<proteinExistence type="inferred from homology"/>
<organism evidence="7 8">
    <name type="scientific">Phytoactinopolyspora halophila</name>
    <dbReference type="NCBI Taxonomy" id="1981511"/>
    <lineage>
        <taxon>Bacteria</taxon>
        <taxon>Bacillati</taxon>
        <taxon>Actinomycetota</taxon>
        <taxon>Actinomycetes</taxon>
        <taxon>Jiangellales</taxon>
        <taxon>Jiangellaceae</taxon>
        <taxon>Phytoactinopolyspora</taxon>
    </lineage>
</organism>
<dbReference type="RefSeq" id="WP_112256917.1">
    <property type="nucleotide sequence ID" value="NZ_QMIG01000002.1"/>
</dbReference>
<dbReference type="PANTHER" id="PTHR43806">
    <property type="entry name" value="PEPTIDASE S8"/>
    <property type="match status" value="1"/>
</dbReference>
<accession>A0A329R044</accession>
<dbReference type="EMBL" id="QMIG01000002">
    <property type="protein sequence ID" value="RAW17961.1"/>
    <property type="molecule type" value="Genomic_DNA"/>
</dbReference>
<protein>
    <recommendedName>
        <fullName evidence="6">Peptidase S8/S53 domain-containing protein</fullName>
    </recommendedName>
</protein>
<dbReference type="GO" id="GO:0006508">
    <property type="term" value="P:proteolysis"/>
    <property type="evidence" value="ECO:0007669"/>
    <property type="project" value="UniProtKB-KW"/>
</dbReference>
<sequence>MMAVRGSRPEALAREVERLQRNSAERTRGREFPLAARWDSSGTEVSYLYRNHQVICDASDLPDVLEAFTQIGADPPASIADGPVGLKILDVGSRDADDLVGQLTEVVDEDTVSLNHVLDTQNNVVMCPVTEPLPWEGPVPLLGEPYGPGRPRLAVIDTGYVPAVAESSGFSRFGAVHDDFEPDDEVYDADGAIRPYGGHGTATTGRLLSVSGSDSVTVRVHDCLVGGAVDELTIVEDLERVVAIGVDVISLQAGMYTRAGTSPKAFTAFYRRVLRRHANTVIIAAAGNAGSDKPFWPAAYPWTTAVGALTTGGDARAGWSNVGHWVDVYATGEHAILPFPNGRYEYLDGTSAELRTGHVLWSGTSFSAPVVAGMIARRMVERGVDAPTARDIVLDEAAVAGLPGVGPRVVFPRA</sequence>
<dbReference type="Proteomes" id="UP000250462">
    <property type="component" value="Unassembled WGS sequence"/>
</dbReference>
<dbReference type="AlphaFoldDB" id="A0A329R044"/>
<gene>
    <name evidence="7" type="ORF">DPM12_03725</name>
</gene>
<dbReference type="PANTHER" id="PTHR43806:SF11">
    <property type="entry name" value="CEREVISIN-RELATED"/>
    <property type="match status" value="1"/>
</dbReference>
<dbReference type="SUPFAM" id="SSF52743">
    <property type="entry name" value="Subtilisin-like"/>
    <property type="match status" value="1"/>
</dbReference>
<dbReference type="OrthoDB" id="5177045at2"/>
<evidence type="ECO:0000256" key="1">
    <source>
        <dbReference type="ARBA" id="ARBA00011073"/>
    </source>
</evidence>
<keyword evidence="2 5" id="KW-0645">Protease</keyword>
<evidence type="ECO:0000313" key="8">
    <source>
        <dbReference type="Proteomes" id="UP000250462"/>
    </source>
</evidence>
<dbReference type="Gene3D" id="3.40.50.200">
    <property type="entry name" value="Peptidase S8/S53 domain"/>
    <property type="match status" value="1"/>
</dbReference>
<evidence type="ECO:0000256" key="4">
    <source>
        <dbReference type="ARBA" id="ARBA00022825"/>
    </source>
</evidence>
<dbReference type="GO" id="GO:0005615">
    <property type="term" value="C:extracellular space"/>
    <property type="evidence" value="ECO:0007669"/>
    <property type="project" value="TreeGrafter"/>
</dbReference>